<dbReference type="SUPFAM" id="SSF56784">
    <property type="entry name" value="HAD-like"/>
    <property type="match status" value="1"/>
</dbReference>
<evidence type="ECO:0000256" key="1">
    <source>
        <dbReference type="ARBA" id="ARBA00004141"/>
    </source>
</evidence>
<feature type="transmembrane region" description="Helical" evidence="13">
    <location>
        <begin position="116"/>
        <end position="136"/>
    </location>
</feature>
<keyword evidence="3" id="KW-0597">Phosphoprotein</keyword>
<dbReference type="Gene3D" id="3.40.1110.10">
    <property type="entry name" value="Calcium-transporting ATPase, cytoplasmic domain N"/>
    <property type="match status" value="1"/>
</dbReference>
<dbReference type="Gene3D" id="3.40.50.1000">
    <property type="entry name" value="HAD superfamily/HAD-like"/>
    <property type="match status" value="1"/>
</dbReference>
<dbReference type="PANTHER" id="PTHR45630:SF8">
    <property type="entry name" value="CATION-TRANSPORTING ATPASE"/>
    <property type="match status" value="1"/>
</dbReference>
<dbReference type="InterPro" id="IPR036412">
    <property type="entry name" value="HAD-like_sf"/>
</dbReference>
<evidence type="ECO:0000256" key="10">
    <source>
        <dbReference type="ARBA" id="ARBA00022989"/>
    </source>
</evidence>
<feature type="transmembrane region" description="Helical" evidence="13">
    <location>
        <begin position="289"/>
        <end position="306"/>
    </location>
</feature>
<dbReference type="GO" id="GO:0016887">
    <property type="term" value="F:ATP hydrolysis activity"/>
    <property type="evidence" value="ECO:0007669"/>
    <property type="project" value="InterPro"/>
</dbReference>
<dbReference type="GO" id="GO:0046872">
    <property type="term" value="F:metal ion binding"/>
    <property type="evidence" value="ECO:0007669"/>
    <property type="project" value="UniProtKB-KW"/>
</dbReference>
<dbReference type="GO" id="GO:0140358">
    <property type="term" value="F:P-type transmembrane transporter activity"/>
    <property type="evidence" value="ECO:0007669"/>
    <property type="project" value="InterPro"/>
</dbReference>
<evidence type="ECO:0000256" key="2">
    <source>
        <dbReference type="ARBA" id="ARBA00006000"/>
    </source>
</evidence>
<evidence type="ECO:0000256" key="11">
    <source>
        <dbReference type="ARBA" id="ARBA00023136"/>
    </source>
</evidence>
<dbReference type="FunFam" id="1.20.1110.10:FF:000023">
    <property type="entry name" value="Cation-transporting ATPase"/>
    <property type="match status" value="1"/>
</dbReference>
<evidence type="ECO:0000256" key="5">
    <source>
        <dbReference type="ARBA" id="ARBA00022723"/>
    </source>
</evidence>
<comment type="similarity">
    <text evidence="2">Belongs to the cation transport ATPase (P-type) (TC 3.A.3) family. Type V subfamily.</text>
</comment>
<dbReference type="GO" id="GO:0016020">
    <property type="term" value="C:membrane"/>
    <property type="evidence" value="ECO:0007669"/>
    <property type="project" value="UniProtKB-SubCell"/>
</dbReference>
<reference evidence="15 16" key="1">
    <citation type="journal article" date="2019" name="PLoS Biol.">
        <title>Sex chromosomes control vertical transmission of feminizing Wolbachia symbionts in an isopod.</title>
        <authorList>
            <person name="Becking T."/>
            <person name="Chebbi M.A."/>
            <person name="Giraud I."/>
            <person name="Moumen B."/>
            <person name="Laverre T."/>
            <person name="Caubet Y."/>
            <person name="Peccoud J."/>
            <person name="Gilbert C."/>
            <person name="Cordaux R."/>
        </authorList>
    </citation>
    <scope>NUCLEOTIDE SEQUENCE [LARGE SCALE GENOMIC DNA]</scope>
    <source>
        <strain evidence="15">ANa2</strain>
        <tissue evidence="15">Whole body excluding digestive tract and cuticle</tissue>
    </source>
</reference>
<keyword evidence="9" id="KW-1278">Translocase</keyword>
<comment type="subcellular location">
    <subcellularLocation>
        <location evidence="1">Membrane</location>
        <topology evidence="1">Multi-pass membrane protein</topology>
    </subcellularLocation>
</comment>
<dbReference type="GO" id="GO:0015203">
    <property type="term" value="F:polyamine transmembrane transporter activity"/>
    <property type="evidence" value="ECO:0007669"/>
    <property type="project" value="TreeGrafter"/>
</dbReference>
<feature type="transmembrane region" description="Helical" evidence="13">
    <location>
        <begin position="12"/>
        <end position="35"/>
    </location>
</feature>
<dbReference type="SUPFAM" id="SSF81660">
    <property type="entry name" value="Metal cation-transporting ATPase, ATP-binding domain N"/>
    <property type="match status" value="1"/>
</dbReference>
<dbReference type="NCBIfam" id="TIGR01494">
    <property type="entry name" value="ATPase_P-type"/>
    <property type="match status" value="1"/>
</dbReference>
<dbReference type="OrthoDB" id="48943at2759"/>
<dbReference type="PROSITE" id="PS00154">
    <property type="entry name" value="ATPASE_E1_E2"/>
    <property type="match status" value="1"/>
</dbReference>
<dbReference type="EMBL" id="SEYY01021527">
    <property type="protein sequence ID" value="KAB7496295.1"/>
    <property type="molecule type" value="Genomic_DNA"/>
</dbReference>
<evidence type="ECO:0000256" key="13">
    <source>
        <dbReference type="SAM" id="Phobius"/>
    </source>
</evidence>
<dbReference type="AlphaFoldDB" id="A0A5N5SQ99"/>
<protein>
    <submittedName>
        <fullName evidence="15">Putative cation-transporting ATPase</fullName>
    </submittedName>
</protein>
<dbReference type="InterPro" id="IPR006544">
    <property type="entry name" value="P-type_TPase_V"/>
</dbReference>
<evidence type="ECO:0000256" key="3">
    <source>
        <dbReference type="ARBA" id="ARBA00022553"/>
    </source>
</evidence>
<dbReference type="InterPro" id="IPR018303">
    <property type="entry name" value="ATPase_P-typ_P_site"/>
</dbReference>
<evidence type="ECO:0000259" key="14">
    <source>
        <dbReference type="Pfam" id="PF00122"/>
    </source>
</evidence>
<dbReference type="GO" id="GO:0019829">
    <property type="term" value="F:ATPase-coupled monoatomic cation transmembrane transporter activity"/>
    <property type="evidence" value="ECO:0007669"/>
    <property type="project" value="TreeGrafter"/>
</dbReference>
<evidence type="ECO:0000256" key="8">
    <source>
        <dbReference type="ARBA" id="ARBA00022842"/>
    </source>
</evidence>
<dbReference type="NCBIfam" id="TIGR01657">
    <property type="entry name" value="P-ATPase-V"/>
    <property type="match status" value="1"/>
</dbReference>
<dbReference type="Pfam" id="PF00122">
    <property type="entry name" value="E1-E2_ATPase"/>
    <property type="match status" value="1"/>
</dbReference>
<dbReference type="InterPro" id="IPR023214">
    <property type="entry name" value="HAD_sf"/>
</dbReference>
<dbReference type="SUPFAM" id="SSF81653">
    <property type="entry name" value="Calcium ATPase, transduction domain A"/>
    <property type="match status" value="1"/>
</dbReference>
<keyword evidence="6" id="KW-0547">Nucleotide-binding</keyword>
<dbReference type="Proteomes" id="UP000326759">
    <property type="component" value="Unassembled WGS sequence"/>
</dbReference>
<keyword evidence="10 13" id="KW-1133">Transmembrane helix</keyword>
<keyword evidence="5" id="KW-0479">Metal-binding</keyword>
<sequence length="648" mass="73503">MQVFMPVYLDQLIFKNLFIVFYNFKFIYCNNIFFLNFDFDLYFNLQSLFSSANLVRSSWLPRLSAGTKQLRRRIVYGENDIKVPVTPILKLLFLEALNPFYIFQVCSVCLWFADEYVYYASVIVVTSVLSIISEVYQMHKNQVSLSATIQSSAVVEVLRENGQSEMIPSEHLVPGDVLVIPPQGCMMQCDAALLQGTSIVNESMLTGESVPVTKTPILNRKDVLFKEKVHGRHILFCGTQVIQTRFYGNERVTAVVIRTGFLTTKGSLVRSIMYPPPVDFKFQQDTYKFILVLVGIASLGFVYSVVNKFQDGLSASEIVVDSLDLITIVVPPALPMAMTVGILYALQRLKRYNIYCISPRSINISGVLNCICFDKTGTLTEDGLDMKGVVDVREKDGTPFMGELQDSTMLPNDHLLYGMAACHSITIINLKQVGDPLDLKMFESTGWILEEPGNDDTCKHPLEIGIMRQFPFSSSLQRMSVITRKLNDPHFILYCKGSPEMIASLSIQETVPEDYQEVLLGYTRKGFRVLAMGWKPLKLSYRKAHRISRDEVEKDLHFLGLLVLENRLKEETAPVIRQLKNANIRTVMVTGDNMLTALSVGRECELVSPNVEVISVKAVPNEDRPDYTIHYESDKYWTSWEIIERSNN</sequence>
<dbReference type="InterPro" id="IPR059000">
    <property type="entry name" value="ATPase_P-type_domA"/>
</dbReference>
<comment type="catalytic activity">
    <reaction evidence="12">
        <text>ATP + H2O = ADP + phosphate + H(+)</text>
        <dbReference type="Rhea" id="RHEA:13065"/>
        <dbReference type="ChEBI" id="CHEBI:15377"/>
        <dbReference type="ChEBI" id="CHEBI:15378"/>
        <dbReference type="ChEBI" id="CHEBI:30616"/>
        <dbReference type="ChEBI" id="CHEBI:43474"/>
        <dbReference type="ChEBI" id="CHEBI:456216"/>
    </reaction>
</comment>
<dbReference type="InterPro" id="IPR023299">
    <property type="entry name" value="ATPase_P-typ_cyto_dom_N"/>
</dbReference>
<accession>A0A5N5SQ99</accession>
<dbReference type="Gene3D" id="2.70.150.10">
    <property type="entry name" value="Calcium-transporting ATPase, cytoplasmic transduction domain A"/>
    <property type="match status" value="1"/>
</dbReference>
<gene>
    <name evidence="15" type="ORF">Anas_08609</name>
</gene>
<comment type="caution">
    <text evidence="15">The sequence shown here is derived from an EMBL/GenBank/DDBJ whole genome shotgun (WGS) entry which is preliminary data.</text>
</comment>
<evidence type="ECO:0000313" key="15">
    <source>
        <dbReference type="EMBL" id="KAB7496295.1"/>
    </source>
</evidence>
<keyword evidence="16" id="KW-1185">Reference proteome</keyword>
<dbReference type="InterPro" id="IPR001757">
    <property type="entry name" value="P_typ_ATPase"/>
</dbReference>
<keyword evidence="8" id="KW-0460">Magnesium</keyword>
<evidence type="ECO:0000256" key="7">
    <source>
        <dbReference type="ARBA" id="ARBA00022840"/>
    </source>
</evidence>
<dbReference type="InterPro" id="IPR023298">
    <property type="entry name" value="ATPase_P-typ_TM_dom_sf"/>
</dbReference>
<dbReference type="GO" id="GO:0006874">
    <property type="term" value="P:intracellular calcium ion homeostasis"/>
    <property type="evidence" value="ECO:0007669"/>
    <property type="project" value="TreeGrafter"/>
</dbReference>
<evidence type="ECO:0000256" key="4">
    <source>
        <dbReference type="ARBA" id="ARBA00022692"/>
    </source>
</evidence>
<feature type="domain" description="P-type ATPase A" evidence="14">
    <location>
        <begin position="154"/>
        <end position="272"/>
    </location>
</feature>
<keyword evidence="7" id="KW-0067">ATP-binding</keyword>
<evidence type="ECO:0000313" key="16">
    <source>
        <dbReference type="Proteomes" id="UP000326759"/>
    </source>
</evidence>
<keyword evidence="11 13" id="KW-0472">Membrane</keyword>
<keyword evidence="4 13" id="KW-0812">Transmembrane</keyword>
<evidence type="ECO:0000256" key="12">
    <source>
        <dbReference type="ARBA" id="ARBA00049360"/>
    </source>
</evidence>
<organism evidence="15 16">
    <name type="scientific">Armadillidium nasatum</name>
    <dbReference type="NCBI Taxonomy" id="96803"/>
    <lineage>
        <taxon>Eukaryota</taxon>
        <taxon>Metazoa</taxon>
        <taxon>Ecdysozoa</taxon>
        <taxon>Arthropoda</taxon>
        <taxon>Crustacea</taxon>
        <taxon>Multicrustacea</taxon>
        <taxon>Malacostraca</taxon>
        <taxon>Eumalacostraca</taxon>
        <taxon>Peracarida</taxon>
        <taxon>Isopoda</taxon>
        <taxon>Oniscidea</taxon>
        <taxon>Crinocheta</taxon>
        <taxon>Armadillidiidae</taxon>
        <taxon>Armadillidium</taxon>
    </lineage>
</organism>
<dbReference type="Pfam" id="PF13246">
    <property type="entry name" value="Cation_ATPase"/>
    <property type="match status" value="1"/>
</dbReference>
<proteinExistence type="inferred from homology"/>
<feature type="transmembrane region" description="Helical" evidence="13">
    <location>
        <begin position="326"/>
        <end position="346"/>
    </location>
</feature>
<evidence type="ECO:0000256" key="9">
    <source>
        <dbReference type="ARBA" id="ARBA00022967"/>
    </source>
</evidence>
<dbReference type="GO" id="GO:0005524">
    <property type="term" value="F:ATP binding"/>
    <property type="evidence" value="ECO:0007669"/>
    <property type="project" value="UniProtKB-KW"/>
</dbReference>
<dbReference type="PANTHER" id="PTHR45630">
    <property type="entry name" value="CATION-TRANSPORTING ATPASE-RELATED"/>
    <property type="match status" value="1"/>
</dbReference>
<dbReference type="SUPFAM" id="SSF81665">
    <property type="entry name" value="Calcium ATPase, transmembrane domain M"/>
    <property type="match status" value="1"/>
</dbReference>
<evidence type="ECO:0000256" key="6">
    <source>
        <dbReference type="ARBA" id="ARBA00022741"/>
    </source>
</evidence>
<dbReference type="InterPro" id="IPR008250">
    <property type="entry name" value="ATPase_P-typ_transduc_dom_A_sf"/>
</dbReference>
<name>A0A5N5SQ99_9CRUS</name>
<dbReference type="PRINTS" id="PR00119">
    <property type="entry name" value="CATATPASE"/>
</dbReference>